<sequence length="92" mass="10528">MLTVLSRKIFSIPLTIGWMGGDTSLAMPPGILLPWWIDTCKFCSSPWGSRQMASLRGKGFVLFWFYRSLPPSLRHGDKNKREMLPHQTSQTM</sequence>
<dbReference type="EMBL" id="BPLR01015989">
    <property type="protein sequence ID" value="GIY80272.1"/>
    <property type="molecule type" value="Genomic_DNA"/>
</dbReference>
<dbReference type="Proteomes" id="UP001054945">
    <property type="component" value="Unassembled WGS sequence"/>
</dbReference>
<feature type="region of interest" description="Disordered" evidence="1">
    <location>
        <begin position="72"/>
        <end position="92"/>
    </location>
</feature>
<organism evidence="2 3">
    <name type="scientific">Caerostris extrusa</name>
    <name type="common">Bark spider</name>
    <name type="synonym">Caerostris bankana</name>
    <dbReference type="NCBI Taxonomy" id="172846"/>
    <lineage>
        <taxon>Eukaryota</taxon>
        <taxon>Metazoa</taxon>
        <taxon>Ecdysozoa</taxon>
        <taxon>Arthropoda</taxon>
        <taxon>Chelicerata</taxon>
        <taxon>Arachnida</taxon>
        <taxon>Araneae</taxon>
        <taxon>Araneomorphae</taxon>
        <taxon>Entelegynae</taxon>
        <taxon>Araneoidea</taxon>
        <taxon>Araneidae</taxon>
        <taxon>Caerostris</taxon>
    </lineage>
</organism>
<protein>
    <submittedName>
        <fullName evidence="2">Uncharacterized protein</fullName>
    </submittedName>
</protein>
<gene>
    <name evidence="2" type="ORF">CEXT_262771</name>
</gene>
<keyword evidence="3" id="KW-1185">Reference proteome</keyword>
<evidence type="ECO:0000313" key="2">
    <source>
        <dbReference type="EMBL" id="GIY80272.1"/>
    </source>
</evidence>
<reference evidence="2 3" key="1">
    <citation type="submission" date="2021-06" db="EMBL/GenBank/DDBJ databases">
        <title>Caerostris extrusa draft genome.</title>
        <authorList>
            <person name="Kono N."/>
            <person name="Arakawa K."/>
        </authorList>
    </citation>
    <scope>NUCLEOTIDE SEQUENCE [LARGE SCALE GENOMIC DNA]</scope>
</reference>
<feature type="compositionally biased region" description="Basic and acidic residues" evidence="1">
    <location>
        <begin position="74"/>
        <end position="84"/>
    </location>
</feature>
<evidence type="ECO:0000256" key="1">
    <source>
        <dbReference type="SAM" id="MobiDB-lite"/>
    </source>
</evidence>
<proteinExistence type="predicted"/>
<name>A0AAV4WBZ2_CAEEX</name>
<dbReference type="AlphaFoldDB" id="A0AAV4WBZ2"/>
<accession>A0AAV4WBZ2</accession>
<comment type="caution">
    <text evidence="2">The sequence shown here is derived from an EMBL/GenBank/DDBJ whole genome shotgun (WGS) entry which is preliminary data.</text>
</comment>
<evidence type="ECO:0000313" key="3">
    <source>
        <dbReference type="Proteomes" id="UP001054945"/>
    </source>
</evidence>